<dbReference type="GO" id="GO:0003700">
    <property type="term" value="F:DNA-binding transcription factor activity"/>
    <property type="evidence" value="ECO:0007669"/>
    <property type="project" value="InterPro"/>
</dbReference>
<dbReference type="OrthoDB" id="9786526at2"/>
<dbReference type="GO" id="GO:0006351">
    <property type="term" value="P:DNA-templated transcription"/>
    <property type="evidence" value="ECO:0007669"/>
    <property type="project" value="TreeGrafter"/>
</dbReference>
<dbReference type="SUPFAM" id="SSF46785">
    <property type="entry name" value="Winged helix' DNA-binding domain"/>
    <property type="match status" value="1"/>
</dbReference>
<dbReference type="SUPFAM" id="SSF53850">
    <property type="entry name" value="Periplasmic binding protein-like II"/>
    <property type="match status" value="1"/>
</dbReference>
<dbReference type="PANTHER" id="PTHR30537">
    <property type="entry name" value="HTH-TYPE TRANSCRIPTIONAL REGULATOR"/>
    <property type="match status" value="1"/>
</dbReference>
<dbReference type="Pfam" id="PF03466">
    <property type="entry name" value="LysR_substrate"/>
    <property type="match status" value="1"/>
</dbReference>
<dbReference type="PROSITE" id="PS50931">
    <property type="entry name" value="HTH_LYSR"/>
    <property type="match status" value="1"/>
</dbReference>
<organism evidence="6 7">
    <name type="scientific">Devosia insulae DS-56</name>
    <dbReference type="NCBI Taxonomy" id="1116389"/>
    <lineage>
        <taxon>Bacteria</taxon>
        <taxon>Pseudomonadati</taxon>
        <taxon>Pseudomonadota</taxon>
        <taxon>Alphaproteobacteria</taxon>
        <taxon>Hyphomicrobiales</taxon>
        <taxon>Devosiaceae</taxon>
        <taxon>Devosia</taxon>
    </lineage>
</organism>
<gene>
    <name evidence="6" type="ORF">VW23_022330</name>
</gene>
<evidence type="ECO:0000256" key="3">
    <source>
        <dbReference type="ARBA" id="ARBA00023125"/>
    </source>
</evidence>
<sequence length="293" mass="31825">MNLDGIDVFVRVVQEGSFAAAARLLGMPTTTVSAKIARLEERLGVTLIQRSTRRMHVTEAGEAYFASCVEALNALDAGQSRLAAASGKPSGLLRITAASDIASTVLPPFCERFLDAYPDVSIELVITNRQLDLIGEGIDLAVRAGPMRDSALMSRKFACGALGLWASEDYVQRHGLPQTPDELDTHRIVGFSRIPESFRLIGPAGESIMPPQRSRLTADDMQAIRAFVLSGYGIGLLPDAITPGTSLRRVLPEFSTEQAHVYFVYPAQRYLSPNVRVFMEMARAAAKELEGAE</sequence>
<dbReference type="InterPro" id="IPR036388">
    <property type="entry name" value="WH-like_DNA-bd_sf"/>
</dbReference>
<name>A0A1E5XNM1_9HYPH</name>
<comment type="similarity">
    <text evidence="1">Belongs to the LysR transcriptional regulatory family.</text>
</comment>
<keyword evidence="2" id="KW-0805">Transcription regulation</keyword>
<dbReference type="AlphaFoldDB" id="A0A1E5XNM1"/>
<dbReference type="InterPro" id="IPR000847">
    <property type="entry name" value="LysR_HTH_N"/>
</dbReference>
<keyword evidence="3" id="KW-0238">DNA-binding</keyword>
<dbReference type="InterPro" id="IPR058163">
    <property type="entry name" value="LysR-type_TF_proteobact-type"/>
</dbReference>
<evidence type="ECO:0000256" key="1">
    <source>
        <dbReference type="ARBA" id="ARBA00009437"/>
    </source>
</evidence>
<dbReference type="GO" id="GO:0043565">
    <property type="term" value="F:sequence-specific DNA binding"/>
    <property type="evidence" value="ECO:0007669"/>
    <property type="project" value="TreeGrafter"/>
</dbReference>
<dbReference type="RefSeq" id="WP_069910539.1">
    <property type="nucleotide sequence ID" value="NZ_LAJE02000222.1"/>
</dbReference>
<dbReference type="PANTHER" id="PTHR30537:SF5">
    <property type="entry name" value="HTH-TYPE TRANSCRIPTIONAL ACTIVATOR TTDR-RELATED"/>
    <property type="match status" value="1"/>
</dbReference>
<dbReference type="InterPro" id="IPR036390">
    <property type="entry name" value="WH_DNA-bd_sf"/>
</dbReference>
<evidence type="ECO:0000313" key="6">
    <source>
        <dbReference type="EMBL" id="OEO30193.1"/>
    </source>
</evidence>
<keyword evidence="4" id="KW-0804">Transcription</keyword>
<evidence type="ECO:0000313" key="7">
    <source>
        <dbReference type="Proteomes" id="UP000095463"/>
    </source>
</evidence>
<comment type="caution">
    <text evidence="6">The sequence shown here is derived from an EMBL/GenBank/DDBJ whole genome shotgun (WGS) entry which is preliminary data.</text>
</comment>
<proteinExistence type="inferred from homology"/>
<evidence type="ECO:0000256" key="4">
    <source>
        <dbReference type="ARBA" id="ARBA00023163"/>
    </source>
</evidence>
<dbReference type="InterPro" id="IPR005119">
    <property type="entry name" value="LysR_subst-bd"/>
</dbReference>
<accession>A0A1E5XNM1</accession>
<dbReference type="FunFam" id="1.10.10.10:FF:000001">
    <property type="entry name" value="LysR family transcriptional regulator"/>
    <property type="match status" value="1"/>
</dbReference>
<evidence type="ECO:0000256" key="2">
    <source>
        <dbReference type="ARBA" id="ARBA00023015"/>
    </source>
</evidence>
<dbReference type="Proteomes" id="UP000095463">
    <property type="component" value="Unassembled WGS sequence"/>
</dbReference>
<dbReference type="Gene3D" id="3.40.190.290">
    <property type="match status" value="1"/>
</dbReference>
<dbReference type="Pfam" id="PF00126">
    <property type="entry name" value="HTH_1"/>
    <property type="match status" value="1"/>
</dbReference>
<dbReference type="EMBL" id="LAJE02000222">
    <property type="protein sequence ID" value="OEO30193.1"/>
    <property type="molecule type" value="Genomic_DNA"/>
</dbReference>
<dbReference type="Gene3D" id="1.10.10.10">
    <property type="entry name" value="Winged helix-like DNA-binding domain superfamily/Winged helix DNA-binding domain"/>
    <property type="match status" value="1"/>
</dbReference>
<reference evidence="6 7" key="1">
    <citation type="journal article" date="2015" name="Genome Announc.">
        <title>Genome Assemblies of Three Soil-Associated Devosia species: D. insulae, D. limi, and D. soli.</title>
        <authorList>
            <person name="Hassan Y.I."/>
            <person name="Lepp D."/>
            <person name="Zhou T."/>
        </authorList>
    </citation>
    <scope>NUCLEOTIDE SEQUENCE [LARGE SCALE GENOMIC DNA]</scope>
    <source>
        <strain evidence="6 7">DS-56</strain>
    </source>
</reference>
<feature type="domain" description="HTH lysR-type" evidence="5">
    <location>
        <begin position="1"/>
        <end position="58"/>
    </location>
</feature>
<protein>
    <recommendedName>
        <fullName evidence="5">HTH lysR-type domain-containing protein</fullName>
    </recommendedName>
</protein>
<keyword evidence="7" id="KW-1185">Reference proteome</keyword>
<dbReference type="CDD" id="cd08422">
    <property type="entry name" value="PBP2_CrgA_like"/>
    <property type="match status" value="1"/>
</dbReference>
<evidence type="ECO:0000259" key="5">
    <source>
        <dbReference type="PROSITE" id="PS50931"/>
    </source>
</evidence>